<evidence type="ECO:0000313" key="3">
    <source>
        <dbReference type="Proteomes" id="UP000030403"/>
    </source>
</evidence>
<evidence type="ECO:0000256" key="1">
    <source>
        <dbReference type="SAM" id="Coils"/>
    </source>
</evidence>
<reference evidence="2 3" key="1">
    <citation type="submission" date="2013-08" db="EMBL/GenBank/DDBJ databases">
        <authorList>
            <person name="Huang J."/>
            <person name="Wang G."/>
        </authorList>
    </citation>
    <scope>NUCLEOTIDE SEQUENCE [LARGE SCALE GENOMIC DNA]</scope>
    <source>
        <strain evidence="2 3">BH030004</strain>
    </source>
</reference>
<evidence type="ECO:0000313" key="2">
    <source>
        <dbReference type="EMBL" id="KGX88713.1"/>
    </source>
</evidence>
<name>A0A0A5GBY1_9BACI</name>
<feature type="coiled-coil region" evidence="1">
    <location>
        <begin position="3"/>
        <end position="54"/>
    </location>
</feature>
<accession>A0A0A5GBY1</accession>
<protein>
    <submittedName>
        <fullName evidence="2">Uncharacterized protein</fullName>
    </submittedName>
</protein>
<organism evidence="2 3">
    <name type="scientific">Pontibacillus marinus BH030004 = DSM 16465</name>
    <dbReference type="NCBI Taxonomy" id="1385511"/>
    <lineage>
        <taxon>Bacteria</taxon>
        <taxon>Bacillati</taxon>
        <taxon>Bacillota</taxon>
        <taxon>Bacilli</taxon>
        <taxon>Bacillales</taxon>
        <taxon>Bacillaceae</taxon>
        <taxon>Pontibacillus</taxon>
    </lineage>
</organism>
<dbReference type="EMBL" id="AVPF01000018">
    <property type="protein sequence ID" value="KGX88713.1"/>
    <property type="molecule type" value="Genomic_DNA"/>
</dbReference>
<comment type="caution">
    <text evidence="2">The sequence shown here is derived from an EMBL/GenBank/DDBJ whole genome shotgun (WGS) entry which is preliminary data.</text>
</comment>
<dbReference type="InterPro" id="IPR048062">
    <property type="entry name" value="SE1832-like"/>
</dbReference>
<dbReference type="NCBIfam" id="NF040877">
    <property type="entry name" value="SE1832_fam"/>
    <property type="match status" value="1"/>
</dbReference>
<gene>
    <name evidence="2" type="ORF">N783_07470</name>
</gene>
<dbReference type="Proteomes" id="UP000030403">
    <property type="component" value="Unassembled WGS sequence"/>
</dbReference>
<dbReference type="AlphaFoldDB" id="A0A0A5GBY1"/>
<keyword evidence="1" id="KW-0175">Coiled coil</keyword>
<proteinExistence type="predicted"/>
<keyword evidence="3" id="KW-1185">Reference proteome</keyword>
<sequence length="57" mass="7009">MNKEEVNQKIAELKMEYLRLQDDMERLESFGRSVDKQEQKLLEIENELQYYNNLQDQ</sequence>
<dbReference type="RefSeq" id="WP_169449751.1">
    <property type="nucleotide sequence ID" value="NZ_AULJ01000037.1"/>
</dbReference>